<dbReference type="OrthoDB" id="3808009at2759"/>
<dbReference type="Proteomes" id="UP000800035">
    <property type="component" value="Unassembled WGS sequence"/>
</dbReference>
<reference evidence="1" key="1">
    <citation type="journal article" date="2020" name="Stud. Mycol.">
        <title>101 Dothideomycetes genomes: a test case for predicting lifestyles and emergence of pathogens.</title>
        <authorList>
            <person name="Haridas S."/>
            <person name="Albert R."/>
            <person name="Binder M."/>
            <person name="Bloem J."/>
            <person name="Labutti K."/>
            <person name="Salamov A."/>
            <person name="Andreopoulos B."/>
            <person name="Baker S."/>
            <person name="Barry K."/>
            <person name="Bills G."/>
            <person name="Bluhm B."/>
            <person name="Cannon C."/>
            <person name="Castanera R."/>
            <person name="Culley D."/>
            <person name="Daum C."/>
            <person name="Ezra D."/>
            <person name="Gonzalez J."/>
            <person name="Henrissat B."/>
            <person name="Kuo A."/>
            <person name="Liang C."/>
            <person name="Lipzen A."/>
            <person name="Lutzoni F."/>
            <person name="Magnuson J."/>
            <person name="Mondo S."/>
            <person name="Nolan M."/>
            <person name="Ohm R."/>
            <person name="Pangilinan J."/>
            <person name="Park H.-J."/>
            <person name="Ramirez L."/>
            <person name="Alfaro M."/>
            <person name="Sun H."/>
            <person name="Tritt A."/>
            <person name="Yoshinaga Y."/>
            <person name="Zwiers L.-H."/>
            <person name="Turgeon B."/>
            <person name="Goodwin S."/>
            <person name="Spatafora J."/>
            <person name="Crous P."/>
            <person name="Grigoriev I."/>
        </authorList>
    </citation>
    <scope>NUCLEOTIDE SEQUENCE</scope>
    <source>
        <strain evidence="1">CBS 675.92</strain>
    </source>
</reference>
<protein>
    <submittedName>
        <fullName evidence="1">Uncharacterized protein</fullName>
    </submittedName>
</protein>
<gene>
    <name evidence="1" type="ORF">CC80DRAFT_564409</name>
</gene>
<dbReference type="AlphaFoldDB" id="A0A6A5TY58"/>
<organism evidence="1 2">
    <name type="scientific">Byssothecium circinans</name>
    <dbReference type="NCBI Taxonomy" id="147558"/>
    <lineage>
        <taxon>Eukaryota</taxon>
        <taxon>Fungi</taxon>
        <taxon>Dikarya</taxon>
        <taxon>Ascomycota</taxon>
        <taxon>Pezizomycotina</taxon>
        <taxon>Dothideomycetes</taxon>
        <taxon>Pleosporomycetidae</taxon>
        <taxon>Pleosporales</taxon>
        <taxon>Massarineae</taxon>
        <taxon>Massarinaceae</taxon>
        <taxon>Byssothecium</taxon>
    </lineage>
</organism>
<sequence length="220" mass="24689">MGLFLSKIPLYVPGHFAFHAMYDNSPAASASFRSSPLVKPEVCTSEPPSLTHCDNVTTQKREKTEGEVKALLRDRGTKQKDVRRVVALWNFDKDYTEQEVSTIDCGECLLLRHMKGQQWYNEAARAFEVYNALTFYIERILTQCGCRTIEYGPGGLTAYSDVPGAPKPTIPRWLDIPFINIEEGRDAWGDFISNIAAEQQSVRNARADSAQRPLDAPQDG</sequence>
<evidence type="ECO:0000313" key="1">
    <source>
        <dbReference type="EMBL" id="KAF1955626.1"/>
    </source>
</evidence>
<proteinExistence type="predicted"/>
<accession>A0A6A5TY58</accession>
<keyword evidence="2" id="KW-1185">Reference proteome</keyword>
<evidence type="ECO:0000313" key="2">
    <source>
        <dbReference type="Proteomes" id="UP000800035"/>
    </source>
</evidence>
<dbReference type="EMBL" id="ML976994">
    <property type="protein sequence ID" value="KAF1955626.1"/>
    <property type="molecule type" value="Genomic_DNA"/>
</dbReference>
<name>A0A6A5TY58_9PLEO</name>